<dbReference type="STRING" id="86666.SAMN04490247_2565"/>
<name>A0A1G8V869_9BACI</name>
<proteinExistence type="predicted"/>
<evidence type="ECO:0000313" key="2">
    <source>
        <dbReference type="EMBL" id="SDJ62271.1"/>
    </source>
</evidence>
<keyword evidence="3" id="KW-1185">Reference proteome</keyword>
<dbReference type="EMBL" id="FNEV01000008">
    <property type="protein sequence ID" value="SDJ62271.1"/>
    <property type="molecule type" value="Genomic_DNA"/>
</dbReference>
<protein>
    <submittedName>
        <fullName evidence="2">Uncharacterized protein</fullName>
    </submittedName>
</protein>
<sequence length="199" mass="22730">MRKHPALKAGAFFYDFALRSWKGWGLECPANGLAGRSGGGLASERPAPELAGHSGRGLTSERPAPELSGHSARQTSLECPSRVFGTLSNTFSRRTVHFLSYDTFTRKIKQRAVQKIRNGTLKRPDLAANVPQSKLNYFPDRLHDCHKRCIIPELMKDLSFRRNDDRRRRACTSEFIIDRRTVILKRRLTKKFFFVLHGF</sequence>
<dbReference type="Proteomes" id="UP000199225">
    <property type="component" value="Unassembled WGS sequence"/>
</dbReference>
<feature type="region of interest" description="Disordered" evidence="1">
    <location>
        <begin position="37"/>
        <end position="74"/>
    </location>
</feature>
<dbReference type="AlphaFoldDB" id="A0A1G8V869"/>
<organism evidence="2 3">
    <name type="scientific">Salimicrobium halophilum</name>
    <dbReference type="NCBI Taxonomy" id="86666"/>
    <lineage>
        <taxon>Bacteria</taxon>
        <taxon>Bacillati</taxon>
        <taxon>Bacillota</taxon>
        <taxon>Bacilli</taxon>
        <taxon>Bacillales</taxon>
        <taxon>Bacillaceae</taxon>
        <taxon>Salimicrobium</taxon>
    </lineage>
</organism>
<evidence type="ECO:0000256" key="1">
    <source>
        <dbReference type="SAM" id="MobiDB-lite"/>
    </source>
</evidence>
<accession>A0A1G8V869</accession>
<reference evidence="3" key="1">
    <citation type="submission" date="2016-10" db="EMBL/GenBank/DDBJ databases">
        <authorList>
            <person name="Varghese N."/>
            <person name="Submissions S."/>
        </authorList>
    </citation>
    <scope>NUCLEOTIDE SEQUENCE [LARGE SCALE GENOMIC DNA]</scope>
    <source>
        <strain evidence="3">DSM 4771</strain>
    </source>
</reference>
<evidence type="ECO:0000313" key="3">
    <source>
        <dbReference type="Proteomes" id="UP000199225"/>
    </source>
</evidence>
<gene>
    <name evidence="2" type="ORF">SAMN04490247_2565</name>
</gene>